<dbReference type="AlphaFoldDB" id="A0A7J7FTM1"/>
<evidence type="ECO:0000256" key="10">
    <source>
        <dbReference type="ARBA" id="ARBA00066838"/>
    </source>
</evidence>
<keyword evidence="6" id="KW-0809">Transit peptide</keyword>
<feature type="region of interest" description="Disordered" evidence="11">
    <location>
        <begin position="1"/>
        <end position="34"/>
    </location>
</feature>
<keyword evidence="4" id="KW-0547">Nucleotide-binding</keyword>
<evidence type="ECO:0000256" key="8">
    <source>
        <dbReference type="ARBA" id="ARBA00052386"/>
    </source>
</evidence>
<keyword evidence="5" id="KW-0067">ATP-binding</keyword>
<dbReference type="GO" id="GO:0052622">
    <property type="term" value="F:ATP/ADP dimethylallyltransferase activity"/>
    <property type="evidence" value="ECO:0007669"/>
    <property type="project" value="UniProtKB-EC"/>
</dbReference>
<evidence type="ECO:0000256" key="2">
    <source>
        <dbReference type="ARBA" id="ARBA00022679"/>
    </source>
</evidence>
<dbReference type="GO" id="GO:0052381">
    <property type="term" value="F:tRNA dimethylallyltransferase activity"/>
    <property type="evidence" value="ECO:0007669"/>
    <property type="project" value="TreeGrafter"/>
</dbReference>
<evidence type="ECO:0000256" key="1">
    <source>
        <dbReference type="ARBA" id="ARBA00005842"/>
    </source>
</evidence>
<evidence type="ECO:0000256" key="4">
    <source>
        <dbReference type="ARBA" id="ARBA00022741"/>
    </source>
</evidence>
<dbReference type="SUPFAM" id="SSF52540">
    <property type="entry name" value="P-loop containing nucleoside triphosphate hydrolases"/>
    <property type="match status" value="1"/>
</dbReference>
<dbReference type="GO" id="GO:0005524">
    <property type="term" value="F:ATP binding"/>
    <property type="evidence" value="ECO:0007669"/>
    <property type="project" value="UniProtKB-KW"/>
</dbReference>
<protein>
    <recommendedName>
        <fullName evidence="10">adenylate dimethylallyltransferase (ADP/ATP-dependent)</fullName>
        <ecNumber evidence="10">2.5.1.112</ecNumber>
    </recommendedName>
</protein>
<evidence type="ECO:0000313" key="12">
    <source>
        <dbReference type="EMBL" id="KAF5930376.1"/>
    </source>
</evidence>
<dbReference type="Pfam" id="PF01715">
    <property type="entry name" value="IPPT"/>
    <property type="match status" value="2"/>
</dbReference>
<name>A0A7J7FTM1_CAMSI</name>
<accession>A0A7J7FTM1</accession>
<dbReference type="PANTHER" id="PTHR11088:SF91">
    <property type="entry name" value="ADENYLATE ISOPENTENYLTRANSFERASE 3, CHLOROPLASTIC"/>
    <property type="match status" value="1"/>
</dbReference>
<comment type="caution">
    <text evidence="12">The sequence shown here is derived from an EMBL/GenBank/DDBJ whole genome shotgun (WGS) entry which is preliminary data.</text>
</comment>
<sequence>MSTVMSKQIRPLLHTNIPTSGGGGGGHLNTHLLRPPPLQKEKVVVVMGATGTGKSRLSIDLATRFPAEIVNSDKIQAYEGLNIVTNKITPEEQRGVPHHLLGLVNPNADFSASTFCDMASFAVRSISSRRKLPIIVGGSNSYIEALVDDGSHEFRSRYECCFLCVDVSIPVLHSFVSNRVDLMVEMGMVEEVRSFFDLSGNYSNGIRRAIGVPEFDRYFRMEGFVNEQVRVRMLQEVIREIKGNTRKLATRQLDKIYRLQNVKGWKLHRLDATDAFRKHGKEADEAWEHLVTGPSSVIVSRFLHNLDNAAALRPSPITTMTAVMTVHYNAVKKCFLASKLAGSQSE</sequence>
<dbReference type="FunFam" id="1.10.287.890:FF:000002">
    <property type="entry name" value="Adenylate isopentenyltransferase 5, chloroplastic"/>
    <property type="match status" value="1"/>
</dbReference>
<evidence type="ECO:0000256" key="9">
    <source>
        <dbReference type="ARBA" id="ARBA00055191"/>
    </source>
</evidence>
<dbReference type="Proteomes" id="UP000593564">
    <property type="component" value="Unassembled WGS sequence"/>
</dbReference>
<dbReference type="GO" id="GO:0009824">
    <property type="term" value="F:AMP dimethylallyltransferase activity"/>
    <property type="evidence" value="ECO:0007669"/>
    <property type="project" value="UniProtKB-ARBA"/>
</dbReference>
<keyword evidence="13" id="KW-1185">Reference proteome</keyword>
<dbReference type="GO" id="GO:0009691">
    <property type="term" value="P:cytokinin biosynthetic process"/>
    <property type="evidence" value="ECO:0007669"/>
    <property type="project" value="UniProtKB-KW"/>
</dbReference>
<keyword evidence="2" id="KW-0808">Transferase</keyword>
<dbReference type="InterPro" id="IPR039657">
    <property type="entry name" value="Dimethylallyltransferase"/>
</dbReference>
<gene>
    <name evidence="12" type="ORF">HYC85_031249</name>
</gene>
<dbReference type="GO" id="GO:0005739">
    <property type="term" value="C:mitochondrion"/>
    <property type="evidence" value="ECO:0007669"/>
    <property type="project" value="TreeGrafter"/>
</dbReference>
<keyword evidence="3" id="KW-0203">Cytokinin biosynthesis</keyword>
<comment type="similarity">
    <text evidence="1">Belongs to the IPP transferase family.</text>
</comment>
<dbReference type="InterPro" id="IPR027417">
    <property type="entry name" value="P-loop_NTPase"/>
</dbReference>
<organism evidence="12 13">
    <name type="scientific">Camellia sinensis</name>
    <name type="common">Tea plant</name>
    <name type="synonym">Thea sinensis</name>
    <dbReference type="NCBI Taxonomy" id="4442"/>
    <lineage>
        <taxon>Eukaryota</taxon>
        <taxon>Viridiplantae</taxon>
        <taxon>Streptophyta</taxon>
        <taxon>Embryophyta</taxon>
        <taxon>Tracheophyta</taxon>
        <taxon>Spermatophyta</taxon>
        <taxon>Magnoliopsida</taxon>
        <taxon>eudicotyledons</taxon>
        <taxon>Gunneridae</taxon>
        <taxon>Pentapetalae</taxon>
        <taxon>asterids</taxon>
        <taxon>Ericales</taxon>
        <taxon>Theaceae</taxon>
        <taxon>Camellia</taxon>
    </lineage>
</organism>
<reference evidence="12 13" key="2">
    <citation type="submission" date="2020-07" db="EMBL/GenBank/DDBJ databases">
        <title>Genome assembly of wild tea tree DASZ reveals pedigree and selection history of tea varieties.</title>
        <authorList>
            <person name="Zhang W."/>
        </authorList>
    </citation>
    <scope>NUCLEOTIDE SEQUENCE [LARGE SCALE GENOMIC DNA]</scope>
    <source>
        <strain evidence="13">cv. G240</strain>
        <tissue evidence="12">Leaf</tissue>
    </source>
</reference>
<dbReference type="GO" id="GO:0006400">
    <property type="term" value="P:tRNA modification"/>
    <property type="evidence" value="ECO:0007669"/>
    <property type="project" value="TreeGrafter"/>
</dbReference>
<comment type="function">
    <text evidence="9">Involved in cytokinin biosynthesis. Catalyzes the transfer of an isopentenyl group from dimethylallyl diphosphate (DMAPP) to ATP and ADP.</text>
</comment>
<reference evidence="13" key="1">
    <citation type="journal article" date="2020" name="Nat. Commun.">
        <title>Genome assembly of wild tea tree DASZ reveals pedigree and selection history of tea varieties.</title>
        <authorList>
            <person name="Zhang W."/>
            <person name="Zhang Y."/>
            <person name="Qiu H."/>
            <person name="Guo Y."/>
            <person name="Wan H."/>
            <person name="Zhang X."/>
            <person name="Scossa F."/>
            <person name="Alseekh S."/>
            <person name="Zhang Q."/>
            <person name="Wang P."/>
            <person name="Xu L."/>
            <person name="Schmidt M.H."/>
            <person name="Jia X."/>
            <person name="Li D."/>
            <person name="Zhu A."/>
            <person name="Guo F."/>
            <person name="Chen W."/>
            <person name="Ni D."/>
            <person name="Usadel B."/>
            <person name="Fernie A.R."/>
            <person name="Wen W."/>
        </authorList>
    </citation>
    <scope>NUCLEOTIDE SEQUENCE [LARGE SCALE GENOMIC DNA]</scope>
    <source>
        <strain evidence="13">cv. G240</strain>
    </source>
</reference>
<dbReference type="PANTHER" id="PTHR11088">
    <property type="entry name" value="TRNA DIMETHYLALLYLTRANSFERASE"/>
    <property type="match status" value="1"/>
</dbReference>
<comment type="catalytic activity">
    <reaction evidence="8">
        <text>dimethylallyl diphosphate + ADP = N(6)-(dimethylallyl)adenosine 5'-diphosphate + diphosphate</text>
        <dbReference type="Rhea" id="RHEA:36327"/>
        <dbReference type="ChEBI" id="CHEBI:33019"/>
        <dbReference type="ChEBI" id="CHEBI:57623"/>
        <dbReference type="ChEBI" id="CHEBI:73533"/>
        <dbReference type="ChEBI" id="CHEBI:456216"/>
        <dbReference type="EC" id="2.5.1.112"/>
    </reaction>
</comment>
<dbReference type="EC" id="2.5.1.112" evidence="10"/>
<dbReference type="Gene3D" id="3.40.50.300">
    <property type="entry name" value="P-loop containing nucleotide triphosphate hydrolases"/>
    <property type="match status" value="1"/>
</dbReference>
<dbReference type="EMBL" id="JACBKZ010000015">
    <property type="protein sequence ID" value="KAF5930376.1"/>
    <property type="molecule type" value="Genomic_DNA"/>
</dbReference>
<dbReference type="Gene3D" id="1.10.287.890">
    <property type="entry name" value="Crystal structure of tRNA isopentenylpyrophosphate transferase (bh2366) domain"/>
    <property type="match status" value="1"/>
</dbReference>
<proteinExistence type="inferred from homology"/>
<evidence type="ECO:0000256" key="3">
    <source>
        <dbReference type="ARBA" id="ARBA00022712"/>
    </source>
</evidence>
<evidence type="ECO:0000256" key="11">
    <source>
        <dbReference type="SAM" id="MobiDB-lite"/>
    </source>
</evidence>
<evidence type="ECO:0000313" key="13">
    <source>
        <dbReference type="Proteomes" id="UP000593564"/>
    </source>
</evidence>
<evidence type="ECO:0000256" key="5">
    <source>
        <dbReference type="ARBA" id="ARBA00022840"/>
    </source>
</evidence>
<evidence type="ECO:0000256" key="7">
    <source>
        <dbReference type="ARBA" id="ARBA00051744"/>
    </source>
</evidence>
<evidence type="ECO:0000256" key="6">
    <source>
        <dbReference type="ARBA" id="ARBA00022946"/>
    </source>
</evidence>
<comment type="catalytic activity">
    <reaction evidence="7">
        <text>dimethylallyl diphosphate + ATP = N(6)-(dimethylallyl)adenosine 5'-triphosphate + diphosphate</text>
        <dbReference type="Rhea" id="RHEA:36331"/>
        <dbReference type="ChEBI" id="CHEBI:30616"/>
        <dbReference type="ChEBI" id="CHEBI:33019"/>
        <dbReference type="ChEBI" id="CHEBI:57623"/>
        <dbReference type="ChEBI" id="CHEBI:73532"/>
        <dbReference type="EC" id="2.5.1.112"/>
    </reaction>
</comment>